<dbReference type="Pfam" id="PF09261">
    <property type="entry name" value="Alpha-mann_mid"/>
    <property type="match status" value="1"/>
</dbReference>
<dbReference type="SUPFAM" id="SSF74650">
    <property type="entry name" value="Galactose mutarotase-like"/>
    <property type="match status" value="1"/>
</dbReference>
<dbReference type="Proteomes" id="UP001367676">
    <property type="component" value="Unassembled WGS sequence"/>
</dbReference>
<dbReference type="SUPFAM" id="SSF88713">
    <property type="entry name" value="Glycoside hydrolase/deacetylase"/>
    <property type="match status" value="1"/>
</dbReference>
<evidence type="ECO:0000313" key="11">
    <source>
        <dbReference type="EMBL" id="KAK7579915.1"/>
    </source>
</evidence>
<dbReference type="InterPro" id="IPR011013">
    <property type="entry name" value="Gal_mutarotase_sf_dom"/>
</dbReference>
<dbReference type="InterPro" id="IPR011330">
    <property type="entry name" value="Glyco_hydro/deAcase_b/a-brl"/>
</dbReference>
<dbReference type="InterPro" id="IPR013780">
    <property type="entry name" value="Glyco_hydro_b"/>
</dbReference>
<organism evidence="11 12">
    <name type="scientific">Parthenolecanium corni</name>
    <dbReference type="NCBI Taxonomy" id="536013"/>
    <lineage>
        <taxon>Eukaryota</taxon>
        <taxon>Metazoa</taxon>
        <taxon>Ecdysozoa</taxon>
        <taxon>Arthropoda</taxon>
        <taxon>Hexapoda</taxon>
        <taxon>Insecta</taxon>
        <taxon>Pterygota</taxon>
        <taxon>Neoptera</taxon>
        <taxon>Paraneoptera</taxon>
        <taxon>Hemiptera</taxon>
        <taxon>Sternorrhyncha</taxon>
        <taxon>Coccoidea</taxon>
        <taxon>Coccidae</taxon>
        <taxon>Parthenolecanium</taxon>
    </lineage>
</organism>
<keyword evidence="12" id="KW-1185">Reference proteome</keyword>
<dbReference type="InterPro" id="IPR000602">
    <property type="entry name" value="Glyco_hydro_38_N"/>
</dbReference>
<sequence>MVRNGDGLSSNSAHLTKKRVFQQLVDEKRVEIVTGGWVMTDEATSHLYAMVDQLIEGHQWVKNNLGIKVKTGWSVDPFGHGSTVPYLLKLSGVDSGTLIQRIHYTWKYYFAKTRQCDFLWRQNWDSIGHTDMLVHNQPFTLYTTKHACGPFPEVCLNYDFRKIYGEFTEYSLHAVPVDQKNIRQKADALAEQYQRTASLSAHKVILVQLGDDFRYDHEIEWHQQYDNYRQLINYINGHKEIYNMDVAFGTPLNYFEELRQRTTELPTLKGDLFPYSDIYTDGTPHYWNGYFTTRPYWKLLNRELERNLRSAEILYTYGLNKARQQGENDIVKVLERNYEKLVRARRHLGLFQHHDAITGTSKAHVMRDYALKLIEGIQDSIFLQTFIVQNLLFGNPGSTKTQVPSHRVIVPESDFESYDTISPKVLLNVSQRPKKIVLFNSLAQYRTEVLKLQVDTPYVKVIDATGKPVLHQINPVWDMSPNKQTSKLDILSNRFELLFVADLDPLALHVFTIAHAPVQEATNATIAIVYCQHCHQAHPVFQFKNFQQGDVQLENIKIRALFDGKTGFLRGITQKKTDKHTFCELYVGAYRSMQFQSGAYLFQPDINAPEINQETLLGSDNRLLVITSGPVASELSSISKEVLTHSARLYHLEGPLGEGIYFENIIDFGVPPKNRDTELFMRFASGINNGKPPVFYTDTNGLQMQKRKTVERTRIEGNYYPITEAIYIEDDQQRLSLLVGHSQGASAWQPGWLEVMVERRMLYDDGRGMGEGLVDQRKMLNKYWLLLEDGSPLSAQLSRPSLLSNYLSKSLQHPPDVFMLEDNRPQGSASLSPFDYVIPPWPLVVQLINKALPCDVHLFNLRTLTDQNFTQFPSKSALLILHRLGFACDVSTDITIPNCFLDYVTNEKYYAFRPNTQFSDLKIKELTKTSLTGLYRERNLERLDEMIVYPMELVTINVTFGLL</sequence>
<dbReference type="InterPro" id="IPR028995">
    <property type="entry name" value="Glyco_hydro_57/38_cen_sf"/>
</dbReference>
<dbReference type="EMBL" id="JBBCAQ010000034">
    <property type="protein sequence ID" value="KAK7579915.1"/>
    <property type="molecule type" value="Genomic_DNA"/>
</dbReference>
<name>A0AAN9T9Z3_9HEMI</name>
<dbReference type="InterPro" id="IPR050843">
    <property type="entry name" value="Glycosyl_Hydrlase_38"/>
</dbReference>
<dbReference type="InterPro" id="IPR015341">
    <property type="entry name" value="Glyco_hydro_38_cen"/>
</dbReference>
<dbReference type="GO" id="GO:0046872">
    <property type="term" value="F:metal ion binding"/>
    <property type="evidence" value="ECO:0007669"/>
    <property type="project" value="UniProtKB-KW"/>
</dbReference>
<reference evidence="11 12" key="1">
    <citation type="submission" date="2024-03" db="EMBL/GenBank/DDBJ databases">
        <title>Adaptation during the transition from Ophiocordyceps entomopathogen to insect associate is accompanied by gene loss and intensified selection.</title>
        <authorList>
            <person name="Ward C.M."/>
            <person name="Onetto C.A."/>
            <person name="Borneman A.R."/>
        </authorList>
    </citation>
    <scope>NUCLEOTIDE SEQUENCE [LARGE SCALE GENOMIC DNA]</scope>
    <source>
        <strain evidence="11">AWRI1</strain>
        <tissue evidence="11">Single Adult Female</tissue>
    </source>
</reference>
<dbReference type="SUPFAM" id="SSF88688">
    <property type="entry name" value="Families 57/38 glycoside transferase middle domain"/>
    <property type="match status" value="1"/>
</dbReference>
<dbReference type="EC" id="3.2.1.-" evidence="9"/>
<comment type="function">
    <text evidence="7">Catalyzes the first committed step in the biosynthesis of complex N-glycans. It controls conversion of high mannose to complex N-glycans; the final hydrolytic step in the N-glycan maturation pathway.</text>
</comment>
<proteinExistence type="inferred from homology"/>
<evidence type="ECO:0000313" key="12">
    <source>
        <dbReference type="Proteomes" id="UP001367676"/>
    </source>
</evidence>
<dbReference type="InterPro" id="IPR027291">
    <property type="entry name" value="Glyco_hydro_38_N_sf"/>
</dbReference>
<comment type="similarity">
    <text evidence="1 9">Belongs to the glycosyl hydrolase 38 family.</text>
</comment>
<evidence type="ECO:0000256" key="1">
    <source>
        <dbReference type="ARBA" id="ARBA00009792"/>
    </source>
</evidence>
<evidence type="ECO:0000256" key="4">
    <source>
        <dbReference type="ARBA" id="ARBA00022801"/>
    </source>
</evidence>
<comment type="caution">
    <text evidence="11">The sequence shown here is derived from an EMBL/GenBank/DDBJ whole genome shotgun (WGS) entry which is preliminary data.</text>
</comment>
<keyword evidence="5 9" id="KW-0862">Zinc</keyword>
<keyword evidence="3 9" id="KW-0479">Metal-binding</keyword>
<evidence type="ECO:0000256" key="3">
    <source>
        <dbReference type="ARBA" id="ARBA00022723"/>
    </source>
</evidence>
<dbReference type="GO" id="GO:0030246">
    <property type="term" value="F:carbohydrate binding"/>
    <property type="evidence" value="ECO:0007669"/>
    <property type="project" value="InterPro"/>
</dbReference>
<dbReference type="GO" id="GO:0000139">
    <property type="term" value="C:Golgi membrane"/>
    <property type="evidence" value="ECO:0007669"/>
    <property type="project" value="TreeGrafter"/>
</dbReference>
<keyword evidence="4 9" id="KW-0378">Hydrolase</keyword>
<evidence type="ECO:0000256" key="6">
    <source>
        <dbReference type="ARBA" id="ARBA00023295"/>
    </source>
</evidence>
<dbReference type="AlphaFoldDB" id="A0AAN9T9Z3"/>
<comment type="subunit">
    <text evidence="2">Homodimer; disulfide-linked.</text>
</comment>
<dbReference type="SMART" id="SM00872">
    <property type="entry name" value="Alpha-mann_mid"/>
    <property type="match status" value="1"/>
</dbReference>
<dbReference type="PANTHER" id="PTHR11607:SF70">
    <property type="entry name" value="ALPHA-MANNOSIDASE"/>
    <property type="match status" value="1"/>
</dbReference>
<comment type="catalytic activity">
    <reaction evidence="8">
        <text>N(4)-{beta-D-GlcNAc-(1-&gt;2)-alpha-D-Man-(1-&gt;3)-[alpha-D-Man-(1-&gt;3)-[alpha-D-Man-(1-&gt;6)]-alpha-D-Man-(1-&gt;6)]-beta-D-Man-(1-&gt;4)-beta-D-GlcNAc-(1-&gt;4)-beta-D-GlcNAc}-L-asparaginyl-[protein] + 2 H2O = 2 alpha-D-mannopyranose + an N(4)-{beta-D-GlcNAc-(1-&gt;2)-alpha-D-Man-(1-&gt;3)-[alpha-D-Man-(1-&gt;6)]-beta-D-Man-(1-&gt;4)-beta-D-GlcNAc-(1-&gt;4)-beta-D-GlcNAc}-L-asparaginyl-[protein]</text>
        <dbReference type="Rhea" id="RHEA:56052"/>
        <dbReference type="Rhea" id="RHEA-COMP:14368"/>
        <dbReference type="Rhea" id="RHEA-COMP:14369"/>
        <dbReference type="ChEBI" id="CHEBI:15377"/>
        <dbReference type="ChEBI" id="CHEBI:28729"/>
        <dbReference type="ChEBI" id="CHEBI:60615"/>
        <dbReference type="ChEBI" id="CHEBI:60625"/>
        <dbReference type="EC" id="3.2.1.114"/>
    </reaction>
</comment>
<dbReference type="FunFam" id="1.20.1270.50:FF:000001">
    <property type="entry name" value="Alpha-mannosidase"/>
    <property type="match status" value="1"/>
</dbReference>
<evidence type="ECO:0000256" key="8">
    <source>
        <dbReference type="ARBA" id="ARBA00093232"/>
    </source>
</evidence>
<feature type="domain" description="Glycoside hydrolase family 38 central" evidence="10">
    <location>
        <begin position="285"/>
        <end position="373"/>
    </location>
</feature>
<dbReference type="Pfam" id="PF01074">
    <property type="entry name" value="Glyco_hydro_38N"/>
    <property type="match status" value="1"/>
</dbReference>
<dbReference type="Gene3D" id="1.20.1270.50">
    <property type="entry name" value="Glycoside hydrolase family 38, central domain"/>
    <property type="match status" value="1"/>
</dbReference>
<evidence type="ECO:0000256" key="2">
    <source>
        <dbReference type="ARBA" id="ARBA00011748"/>
    </source>
</evidence>
<evidence type="ECO:0000259" key="10">
    <source>
        <dbReference type="SMART" id="SM00872"/>
    </source>
</evidence>
<evidence type="ECO:0000256" key="5">
    <source>
        <dbReference type="ARBA" id="ARBA00022833"/>
    </source>
</evidence>
<dbReference type="InterPro" id="IPR011682">
    <property type="entry name" value="Glyco_hydro_38_C"/>
</dbReference>
<dbReference type="Gene3D" id="3.20.110.10">
    <property type="entry name" value="Glycoside hydrolase 38, N terminal domain"/>
    <property type="match status" value="1"/>
</dbReference>
<dbReference type="GO" id="GO:0006491">
    <property type="term" value="P:N-glycan processing"/>
    <property type="evidence" value="ECO:0007669"/>
    <property type="project" value="TreeGrafter"/>
</dbReference>
<dbReference type="Gene3D" id="2.70.98.30">
    <property type="entry name" value="Golgi alpha-mannosidase II, domain 4"/>
    <property type="match status" value="1"/>
</dbReference>
<keyword evidence="6 9" id="KW-0326">Glycosidase</keyword>
<protein>
    <recommendedName>
        <fullName evidence="9">Alpha-mannosidase</fullName>
        <ecNumber evidence="9">3.2.1.-</ecNumber>
    </recommendedName>
</protein>
<comment type="cofactor">
    <cofactor evidence="9">
        <name>Zn(2+)</name>
        <dbReference type="ChEBI" id="CHEBI:29105"/>
    </cofactor>
    <text evidence="9">Binds 1 zinc ion per subunit.</text>
</comment>
<dbReference type="Pfam" id="PF07748">
    <property type="entry name" value="Glyco_hydro_38C"/>
    <property type="match status" value="1"/>
</dbReference>
<dbReference type="GO" id="GO:0004572">
    <property type="term" value="F:mannosyl-oligosaccharide 1,3-1,6-alpha-mannosidase activity"/>
    <property type="evidence" value="ECO:0007669"/>
    <property type="project" value="UniProtKB-EC"/>
</dbReference>
<dbReference type="PANTHER" id="PTHR11607">
    <property type="entry name" value="ALPHA-MANNOSIDASE"/>
    <property type="match status" value="1"/>
</dbReference>
<dbReference type="InterPro" id="IPR037094">
    <property type="entry name" value="Glyco_hydro_38_cen_sf"/>
</dbReference>
<evidence type="ECO:0000256" key="9">
    <source>
        <dbReference type="RuleBase" id="RU361199"/>
    </source>
</evidence>
<dbReference type="GO" id="GO:0006013">
    <property type="term" value="P:mannose metabolic process"/>
    <property type="evidence" value="ECO:0007669"/>
    <property type="project" value="InterPro"/>
</dbReference>
<gene>
    <name evidence="11" type="ORF">V9T40_000544</name>
</gene>
<dbReference type="Gene3D" id="2.60.40.1180">
    <property type="entry name" value="Golgi alpha-mannosidase II"/>
    <property type="match status" value="1"/>
</dbReference>
<evidence type="ECO:0000256" key="7">
    <source>
        <dbReference type="ARBA" id="ARBA00059516"/>
    </source>
</evidence>
<accession>A0AAN9T9Z3</accession>